<organism evidence="1 2">
    <name type="scientific">Enterococcus casseliflavus</name>
    <name type="common">Enterococcus flavescens</name>
    <dbReference type="NCBI Taxonomy" id="37734"/>
    <lineage>
        <taxon>Bacteria</taxon>
        <taxon>Bacillati</taxon>
        <taxon>Bacillota</taxon>
        <taxon>Bacilli</taxon>
        <taxon>Lactobacillales</taxon>
        <taxon>Enterococcaceae</taxon>
        <taxon>Enterococcus</taxon>
    </lineage>
</organism>
<dbReference type="AlphaFoldDB" id="A0AAW8UN54"/>
<reference evidence="1" key="1">
    <citation type="submission" date="2023-03" db="EMBL/GenBank/DDBJ databases">
        <authorList>
            <person name="Shen W."/>
            <person name="Cai J."/>
        </authorList>
    </citation>
    <scope>NUCLEOTIDE SEQUENCE</scope>
    <source>
        <strain evidence="1">K72-2</strain>
    </source>
</reference>
<evidence type="ECO:0000313" key="1">
    <source>
        <dbReference type="EMBL" id="MDT2965629.1"/>
    </source>
</evidence>
<protein>
    <recommendedName>
        <fullName evidence="3">Phage protein</fullName>
    </recommendedName>
</protein>
<comment type="caution">
    <text evidence="1">The sequence shown here is derived from an EMBL/GenBank/DDBJ whole genome shotgun (WGS) entry which is preliminary data.</text>
</comment>
<dbReference type="RefSeq" id="WP_262118855.1">
    <property type="nucleotide sequence ID" value="NZ_JAMQQH010000001.1"/>
</dbReference>
<proteinExistence type="predicted"/>
<dbReference type="EMBL" id="JARQDV010000010">
    <property type="protein sequence ID" value="MDT2965629.1"/>
    <property type="molecule type" value="Genomic_DNA"/>
</dbReference>
<accession>A0AAW8UN54</accession>
<evidence type="ECO:0000313" key="2">
    <source>
        <dbReference type="Proteomes" id="UP001268896"/>
    </source>
</evidence>
<name>A0AAW8UN54_ENTCA</name>
<evidence type="ECO:0008006" key="3">
    <source>
        <dbReference type="Google" id="ProtNLM"/>
    </source>
</evidence>
<dbReference type="Proteomes" id="UP001268896">
    <property type="component" value="Unassembled WGS sequence"/>
</dbReference>
<gene>
    <name evidence="1" type="ORF">P7I32_13515</name>
</gene>
<sequence>MAFGNFNSEVLNAIDGFQLGEIESGINELESCLGKTLLGEHFNEKLEILYVLKRHAEHRLITREIHELKEAILKEWLLRTSLSEARARTFNTWAKYQNQLKGAKFVCEGLKDELEQLQLMEVKQ</sequence>